<reference evidence="5" key="1">
    <citation type="journal article" date="2021" name="PeerJ">
        <title>Extensive microbial diversity within the chicken gut microbiome revealed by metagenomics and culture.</title>
        <authorList>
            <person name="Gilroy R."/>
            <person name="Ravi A."/>
            <person name="Getino M."/>
            <person name="Pursley I."/>
            <person name="Horton D.L."/>
            <person name="Alikhan N.F."/>
            <person name="Baker D."/>
            <person name="Gharbi K."/>
            <person name="Hall N."/>
            <person name="Watson M."/>
            <person name="Adriaenssens E.M."/>
            <person name="Foster-Nyarko E."/>
            <person name="Jarju S."/>
            <person name="Secka A."/>
            <person name="Antonio M."/>
            <person name="Oren A."/>
            <person name="Chaudhuri R.R."/>
            <person name="La Ragione R."/>
            <person name="Hildebrand F."/>
            <person name="Pallen M.J."/>
        </authorList>
    </citation>
    <scope>NUCLEOTIDE SEQUENCE</scope>
    <source>
        <strain evidence="5">ChiGjej4B4-12881</strain>
    </source>
</reference>
<dbReference type="InterPro" id="IPR003593">
    <property type="entry name" value="AAA+_ATPase"/>
</dbReference>
<comment type="caution">
    <text evidence="5">The sequence shown here is derived from an EMBL/GenBank/DDBJ whole genome shotgun (WGS) entry which is preliminary data.</text>
</comment>
<name>A0A9D1W516_9FIRM</name>
<keyword evidence="1" id="KW-0813">Transport</keyword>
<dbReference type="InterPro" id="IPR003439">
    <property type="entry name" value="ABC_transporter-like_ATP-bd"/>
</dbReference>
<dbReference type="PANTHER" id="PTHR43875:SF1">
    <property type="entry name" value="OSMOPROTECTIVE COMPOUNDS UPTAKE ATP-BINDING PROTEIN GGTA"/>
    <property type="match status" value="1"/>
</dbReference>
<dbReference type="SUPFAM" id="SSF50331">
    <property type="entry name" value="MOP-like"/>
    <property type="match status" value="1"/>
</dbReference>
<dbReference type="AlphaFoldDB" id="A0A9D1W516"/>
<dbReference type="Gene3D" id="3.40.50.300">
    <property type="entry name" value="P-loop containing nucleotide triphosphate hydrolases"/>
    <property type="match status" value="1"/>
</dbReference>
<dbReference type="InterPro" id="IPR027417">
    <property type="entry name" value="P-loop_NTPase"/>
</dbReference>
<evidence type="ECO:0000256" key="1">
    <source>
        <dbReference type="ARBA" id="ARBA00022448"/>
    </source>
</evidence>
<dbReference type="PANTHER" id="PTHR43875">
    <property type="entry name" value="MALTODEXTRIN IMPORT ATP-BINDING PROTEIN MSMX"/>
    <property type="match status" value="1"/>
</dbReference>
<dbReference type="InterPro" id="IPR012340">
    <property type="entry name" value="NA-bd_OB-fold"/>
</dbReference>
<evidence type="ECO:0000256" key="3">
    <source>
        <dbReference type="ARBA" id="ARBA00022840"/>
    </source>
</evidence>
<dbReference type="EMBL" id="DXEU01000104">
    <property type="protein sequence ID" value="HIX52333.1"/>
    <property type="molecule type" value="Genomic_DNA"/>
</dbReference>
<keyword evidence="2" id="KW-0547">Nucleotide-binding</keyword>
<feature type="domain" description="ABC transporter" evidence="4">
    <location>
        <begin position="4"/>
        <end position="235"/>
    </location>
</feature>
<dbReference type="GO" id="GO:0140359">
    <property type="term" value="F:ABC-type transporter activity"/>
    <property type="evidence" value="ECO:0007669"/>
    <property type="project" value="UniProtKB-ARBA"/>
</dbReference>
<keyword evidence="3 5" id="KW-0067">ATP-binding</keyword>
<evidence type="ECO:0000313" key="6">
    <source>
        <dbReference type="Proteomes" id="UP000886780"/>
    </source>
</evidence>
<dbReference type="Gene3D" id="2.40.50.140">
    <property type="entry name" value="Nucleic acid-binding proteins"/>
    <property type="match status" value="1"/>
</dbReference>
<dbReference type="FunFam" id="3.40.50.300:FF:000042">
    <property type="entry name" value="Maltose/maltodextrin ABC transporter, ATP-binding protein"/>
    <property type="match status" value="1"/>
</dbReference>
<evidence type="ECO:0000256" key="2">
    <source>
        <dbReference type="ARBA" id="ARBA00022741"/>
    </source>
</evidence>
<sequence>MAGLMLRNVAKLYPNGGVGVKDFSLEIEDGEFVVLVGPAGSGKSTLLRMIGGLEEISQGDILIGGERVNDLEPRERRVAMIFRNYMLYPQMTVYENLAFGLKLAGCGREEIARRVEETAALLEIEGLLDKPSEQVEGIDRYKVVVGRALARRPEILLMDDPMISLDGEMRRQMREGLAGIHHRLGVTAVYVTEDASEAMLLGNRLVVMRDGAIEQDGTAEEIYHRPCCRFVAGYFGSPAINVIPAKVERDGDRVIFQAEEHRGVFTEEAGKALLDGGYQGKEILVGIRPEDICLDPESIQRWRENAIRACADACEEDEDGTYMTFRIGDEVLKARVSGETKIQPGDMAELTVDSSKIYIFDKDTQKAI</sequence>
<dbReference type="InterPro" id="IPR008995">
    <property type="entry name" value="Mo/tungstate-bd_C_term_dom"/>
</dbReference>
<dbReference type="SMART" id="SM00382">
    <property type="entry name" value="AAA"/>
    <property type="match status" value="1"/>
</dbReference>
<dbReference type="Gene3D" id="2.40.50.100">
    <property type="match status" value="1"/>
</dbReference>
<dbReference type="InterPro" id="IPR040582">
    <property type="entry name" value="OB_MalK-like"/>
</dbReference>
<dbReference type="PROSITE" id="PS50893">
    <property type="entry name" value="ABC_TRANSPORTER_2"/>
    <property type="match status" value="1"/>
</dbReference>
<dbReference type="GO" id="GO:0055052">
    <property type="term" value="C:ATP-binding cassette (ABC) transporter complex, substrate-binding subunit-containing"/>
    <property type="evidence" value="ECO:0007669"/>
    <property type="project" value="TreeGrafter"/>
</dbReference>
<evidence type="ECO:0000259" key="4">
    <source>
        <dbReference type="PROSITE" id="PS50893"/>
    </source>
</evidence>
<dbReference type="InterPro" id="IPR047641">
    <property type="entry name" value="ABC_transpr_MalK/UgpC-like"/>
</dbReference>
<accession>A0A9D1W516</accession>
<dbReference type="Proteomes" id="UP000886780">
    <property type="component" value="Unassembled WGS sequence"/>
</dbReference>
<protein>
    <submittedName>
        <fullName evidence="5">ABC transporter ATP-binding protein</fullName>
    </submittedName>
</protein>
<gene>
    <name evidence="5" type="ORF">IAA28_05975</name>
</gene>
<evidence type="ECO:0000313" key="5">
    <source>
        <dbReference type="EMBL" id="HIX52333.1"/>
    </source>
</evidence>
<dbReference type="GO" id="GO:0005524">
    <property type="term" value="F:ATP binding"/>
    <property type="evidence" value="ECO:0007669"/>
    <property type="project" value="UniProtKB-KW"/>
</dbReference>
<dbReference type="GO" id="GO:0016887">
    <property type="term" value="F:ATP hydrolysis activity"/>
    <property type="evidence" value="ECO:0007669"/>
    <property type="project" value="InterPro"/>
</dbReference>
<organism evidence="5 6">
    <name type="scientific">Candidatus Lachnoclostridium stercoripullorum</name>
    <dbReference type="NCBI Taxonomy" id="2838635"/>
    <lineage>
        <taxon>Bacteria</taxon>
        <taxon>Bacillati</taxon>
        <taxon>Bacillota</taxon>
        <taxon>Clostridia</taxon>
        <taxon>Lachnospirales</taxon>
        <taxon>Lachnospiraceae</taxon>
    </lineage>
</organism>
<dbReference type="Pfam" id="PF17912">
    <property type="entry name" value="OB_MalK"/>
    <property type="match status" value="1"/>
</dbReference>
<dbReference type="Pfam" id="PF00005">
    <property type="entry name" value="ABC_tran"/>
    <property type="match status" value="1"/>
</dbReference>
<dbReference type="SUPFAM" id="SSF52540">
    <property type="entry name" value="P-loop containing nucleoside triphosphate hydrolases"/>
    <property type="match status" value="1"/>
</dbReference>
<reference evidence="5" key="2">
    <citation type="submission" date="2021-04" db="EMBL/GenBank/DDBJ databases">
        <authorList>
            <person name="Gilroy R."/>
        </authorList>
    </citation>
    <scope>NUCLEOTIDE SEQUENCE</scope>
    <source>
        <strain evidence="5">ChiGjej4B4-12881</strain>
    </source>
</reference>
<proteinExistence type="predicted"/>